<dbReference type="Proteomes" id="UP001235712">
    <property type="component" value="Unassembled WGS sequence"/>
</dbReference>
<keyword evidence="3 6" id="KW-0238">DNA-binding</keyword>
<dbReference type="EMBL" id="JAUSQZ010000001">
    <property type="protein sequence ID" value="MDP9826753.1"/>
    <property type="molecule type" value="Genomic_DNA"/>
</dbReference>
<protein>
    <submittedName>
        <fullName evidence="6">DNA-binding transcriptional MerR regulator</fullName>
    </submittedName>
</protein>
<dbReference type="GO" id="GO:0003677">
    <property type="term" value="F:DNA binding"/>
    <property type="evidence" value="ECO:0007669"/>
    <property type="project" value="UniProtKB-KW"/>
</dbReference>
<evidence type="ECO:0000256" key="3">
    <source>
        <dbReference type="ARBA" id="ARBA00023125"/>
    </source>
</evidence>
<keyword evidence="7" id="KW-1185">Reference proteome</keyword>
<evidence type="ECO:0000256" key="4">
    <source>
        <dbReference type="ARBA" id="ARBA00023163"/>
    </source>
</evidence>
<evidence type="ECO:0000256" key="1">
    <source>
        <dbReference type="ARBA" id="ARBA00022491"/>
    </source>
</evidence>
<proteinExistence type="predicted"/>
<sequence>MRISQLCEKTGVSARSLRYYEQQGLIEAGRRPNGYRDYDDDAVVTVLMIRSLLERGCPTELIRSLLPGPTGGGCPDDQAVGQGVIDCVTSVRDEVAEKVAHLSRTRDSLTRFLEQQDQSVGSLVTQ</sequence>
<comment type="caution">
    <text evidence="6">The sequence shown here is derived from an EMBL/GenBank/DDBJ whole genome shotgun (WGS) entry which is preliminary data.</text>
</comment>
<keyword evidence="1" id="KW-0678">Repressor</keyword>
<accession>A0ABT9P243</accession>
<organism evidence="6 7">
    <name type="scientific">Kineosporia succinea</name>
    <dbReference type="NCBI Taxonomy" id="84632"/>
    <lineage>
        <taxon>Bacteria</taxon>
        <taxon>Bacillati</taxon>
        <taxon>Actinomycetota</taxon>
        <taxon>Actinomycetes</taxon>
        <taxon>Kineosporiales</taxon>
        <taxon>Kineosporiaceae</taxon>
        <taxon>Kineosporia</taxon>
    </lineage>
</organism>
<dbReference type="PANTHER" id="PTHR30204">
    <property type="entry name" value="REDOX-CYCLING DRUG-SENSING TRANSCRIPTIONAL ACTIVATOR SOXR"/>
    <property type="match status" value="1"/>
</dbReference>
<feature type="domain" description="HTH merR-type" evidence="5">
    <location>
        <begin position="1"/>
        <end position="68"/>
    </location>
</feature>
<evidence type="ECO:0000256" key="2">
    <source>
        <dbReference type="ARBA" id="ARBA00023015"/>
    </source>
</evidence>
<dbReference type="PRINTS" id="PR00040">
    <property type="entry name" value="HTHMERR"/>
</dbReference>
<dbReference type="SMART" id="SM00422">
    <property type="entry name" value="HTH_MERR"/>
    <property type="match status" value="1"/>
</dbReference>
<dbReference type="Gene3D" id="1.10.1660.10">
    <property type="match status" value="1"/>
</dbReference>
<gene>
    <name evidence="6" type="ORF">J2S57_002502</name>
</gene>
<keyword evidence="4" id="KW-0804">Transcription</keyword>
<dbReference type="PROSITE" id="PS50937">
    <property type="entry name" value="HTH_MERR_2"/>
    <property type="match status" value="1"/>
</dbReference>
<dbReference type="InterPro" id="IPR000551">
    <property type="entry name" value="MerR-type_HTH_dom"/>
</dbReference>
<name>A0ABT9P243_9ACTN</name>
<dbReference type="RefSeq" id="WP_307241897.1">
    <property type="nucleotide sequence ID" value="NZ_JAUSQZ010000001.1"/>
</dbReference>
<evidence type="ECO:0000259" key="5">
    <source>
        <dbReference type="PROSITE" id="PS50937"/>
    </source>
</evidence>
<evidence type="ECO:0000313" key="7">
    <source>
        <dbReference type="Proteomes" id="UP001235712"/>
    </source>
</evidence>
<keyword evidence="2" id="KW-0805">Transcription regulation</keyword>
<dbReference type="InterPro" id="IPR047057">
    <property type="entry name" value="MerR_fam"/>
</dbReference>
<reference evidence="6 7" key="1">
    <citation type="submission" date="2023-07" db="EMBL/GenBank/DDBJ databases">
        <title>Sequencing the genomes of 1000 actinobacteria strains.</title>
        <authorList>
            <person name="Klenk H.-P."/>
        </authorList>
    </citation>
    <scope>NUCLEOTIDE SEQUENCE [LARGE SCALE GENOMIC DNA]</scope>
    <source>
        <strain evidence="6 7">DSM 44388</strain>
    </source>
</reference>
<evidence type="ECO:0000313" key="6">
    <source>
        <dbReference type="EMBL" id="MDP9826753.1"/>
    </source>
</evidence>
<dbReference type="Pfam" id="PF13411">
    <property type="entry name" value="MerR_1"/>
    <property type="match status" value="1"/>
</dbReference>
<dbReference type="PANTHER" id="PTHR30204:SF69">
    <property type="entry name" value="MERR-FAMILY TRANSCRIPTIONAL REGULATOR"/>
    <property type="match status" value="1"/>
</dbReference>
<dbReference type="InterPro" id="IPR009061">
    <property type="entry name" value="DNA-bd_dom_put_sf"/>
</dbReference>
<dbReference type="SUPFAM" id="SSF46955">
    <property type="entry name" value="Putative DNA-binding domain"/>
    <property type="match status" value="1"/>
</dbReference>